<gene>
    <name evidence="2" type="ORF">EIM92_07645</name>
</gene>
<feature type="transmembrane region" description="Helical" evidence="1">
    <location>
        <begin position="97"/>
        <end position="119"/>
    </location>
</feature>
<dbReference type="RefSeq" id="WP_125082153.1">
    <property type="nucleotide sequence ID" value="NZ_CP034248.1"/>
</dbReference>
<dbReference type="Pfam" id="PF12730">
    <property type="entry name" value="ABC2_membrane_4"/>
    <property type="match status" value="1"/>
</dbReference>
<accession>A0A3S8RSW7</accession>
<feature type="transmembrane region" description="Helical" evidence="1">
    <location>
        <begin position="215"/>
        <end position="233"/>
    </location>
</feature>
<evidence type="ECO:0000313" key="3">
    <source>
        <dbReference type="Proteomes" id="UP000273145"/>
    </source>
</evidence>
<dbReference type="EMBL" id="CP034248">
    <property type="protein sequence ID" value="AZK46081.1"/>
    <property type="molecule type" value="Genomic_DNA"/>
</dbReference>
<reference evidence="2 3" key="1">
    <citation type="submission" date="2018-11" db="EMBL/GenBank/DDBJ databases">
        <title>Genome sequencing of Paenibacillus lentus DSM25539(T).</title>
        <authorList>
            <person name="Kook J.-K."/>
            <person name="Park S.-N."/>
            <person name="Lim Y.K."/>
        </authorList>
    </citation>
    <scope>NUCLEOTIDE SEQUENCE [LARGE SCALE GENOMIC DNA]</scope>
    <source>
        <strain evidence="2 3">DSM 25539</strain>
    </source>
</reference>
<keyword evidence="3" id="KW-1185">Reference proteome</keyword>
<dbReference type="Proteomes" id="UP000273145">
    <property type="component" value="Chromosome"/>
</dbReference>
<protein>
    <submittedName>
        <fullName evidence="2">ABC transporter permease</fullName>
    </submittedName>
</protein>
<dbReference type="KEGG" id="plen:EIM92_07645"/>
<keyword evidence="1" id="KW-0472">Membrane</keyword>
<proteinExistence type="predicted"/>
<organism evidence="2 3">
    <name type="scientific">Paenibacillus lentus</name>
    <dbReference type="NCBI Taxonomy" id="1338368"/>
    <lineage>
        <taxon>Bacteria</taxon>
        <taxon>Bacillati</taxon>
        <taxon>Bacillota</taxon>
        <taxon>Bacilli</taxon>
        <taxon>Bacillales</taxon>
        <taxon>Paenibacillaceae</taxon>
        <taxon>Paenibacillus</taxon>
    </lineage>
</organism>
<name>A0A3S8RSW7_9BACL</name>
<dbReference type="AlphaFoldDB" id="A0A3S8RSW7"/>
<feature type="transmembrane region" description="Helical" evidence="1">
    <location>
        <begin position="12"/>
        <end position="35"/>
    </location>
</feature>
<feature type="transmembrane region" description="Helical" evidence="1">
    <location>
        <begin position="190"/>
        <end position="209"/>
    </location>
</feature>
<feature type="transmembrane region" description="Helical" evidence="1">
    <location>
        <begin position="163"/>
        <end position="183"/>
    </location>
</feature>
<evidence type="ECO:0000313" key="2">
    <source>
        <dbReference type="EMBL" id="AZK46081.1"/>
    </source>
</evidence>
<evidence type="ECO:0000256" key="1">
    <source>
        <dbReference type="SAM" id="Phobius"/>
    </source>
</evidence>
<feature type="transmembrane region" description="Helical" evidence="1">
    <location>
        <begin position="131"/>
        <end position="151"/>
    </location>
</feature>
<dbReference type="OrthoDB" id="2579055at2"/>
<keyword evidence="1" id="KW-1133">Transmembrane helix</keyword>
<keyword evidence="1" id="KW-0812">Transmembrane</keyword>
<sequence length="239" mass="26298">MYATLCSEKTKFFSFGWCILGVVGAIIVPLLFLLTSDTPKIGREQEILSLCLQALYLGQPGIIVASAGYFGQEYSHAALRTTLLTQPSRLKLLCAKFVNMSIIILVTGIVSSVIGLIVLMFQQDIEWTGSFMIRLLGSISLGILSWIQLAWITSALSIMAKSLIAPVAIMLPLVLGLSHMLFATSQLAKFLPTLATMNLFSLPAVNIYLDKWSGLAVQFSWVVLLLTISAWLFSYRNVR</sequence>